<dbReference type="GO" id="GO:0004553">
    <property type="term" value="F:hydrolase activity, hydrolyzing O-glycosyl compounds"/>
    <property type="evidence" value="ECO:0007669"/>
    <property type="project" value="InterPro"/>
</dbReference>
<dbReference type="PANTHER" id="PTHR42732:SF1">
    <property type="entry name" value="BETA-MANNOSIDASE"/>
    <property type="match status" value="1"/>
</dbReference>
<proteinExistence type="inferred from homology"/>
<dbReference type="InterPro" id="IPR013783">
    <property type="entry name" value="Ig-like_fold"/>
</dbReference>
<dbReference type="OrthoDB" id="9801077at2"/>
<evidence type="ECO:0000259" key="8">
    <source>
        <dbReference type="Pfam" id="PF02837"/>
    </source>
</evidence>
<keyword evidence="10" id="KW-1185">Reference proteome</keyword>
<evidence type="ECO:0000256" key="1">
    <source>
        <dbReference type="ARBA" id="ARBA00007401"/>
    </source>
</evidence>
<name>A0A1H3VPS0_9BACT</name>
<evidence type="ECO:0000313" key="9">
    <source>
        <dbReference type="EMBL" id="SDZ76776.1"/>
    </source>
</evidence>
<dbReference type="SUPFAM" id="SSF49303">
    <property type="entry name" value="beta-Galactosidase/glucuronidase domain"/>
    <property type="match status" value="1"/>
</dbReference>
<keyword evidence="2" id="KW-0378">Hydrolase</keyword>
<evidence type="ECO:0000313" key="10">
    <source>
        <dbReference type="Proteomes" id="UP000199041"/>
    </source>
</evidence>
<feature type="region of interest" description="Disordered" evidence="4">
    <location>
        <begin position="873"/>
        <end position="911"/>
    </location>
</feature>
<dbReference type="InterPro" id="IPR008979">
    <property type="entry name" value="Galactose-bd-like_sf"/>
</dbReference>
<dbReference type="Pfam" id="PF02836">
    <property type="entry name" value="Glyco_hydro_2_C"/>
    <property type="match status" value="1"/>
</dbReference>
<feature type="compositionally biased region" description="Basic and acidic residues" evidence="4">
    <location>
        <begin position="890"/>
        <end position="911"/>
    </location>
</feature>
<feature type="domain" description="Glycoside hydrolase family 2 catalytic" evidence="7">
    <location>
        <begin position="345"/>
        <end position="481"/>
    </location>
</feature>
<evidence type="ECO:0000259" key="6">
    <source>
        <dbReference type="Pfam" id="PF00703"/>
    </source>
</evidence>
<dbReference type="Proteomes" id="UP000199041">
    <property type="component" value="Unassembled WGS sequence"/>
</dbReference>
<comment type="similarity">
    <text evidence="1">Belongs to the glycosyl hydrolase 2 family.</text>
</comment>
<dbReference type="SUPFAM" id="SSF49785">
    <property type="entry name" value="Galactose-binding domain-like"/>
    <property type="match status" value="1"/>
</dbReference>
<dbReference type="Gene3D" id="2.60.120.260">
    <property type="entry name" value="Galactose-binding domain-like"/>
    <property type="match status" value="1"/>
</dbReference>
<dbReference type="RefSeq" id="WP_091392486.1">
    <property type="nucleotide sequence ID" value="NZ_FNQY01000001.1"/>
</dbReference>
<feature type="domain" description="Glycosyl hydrolases family 2 sugar binding" evidence="8">
    <location>
        <begin position="76"/>
        <end position="212"/>
    </location>
</feature>
<keyword evidence="5" id="KW-0732">Signal</keyword>
<feature type="chain" id="PRO_5011473431" evidence="5">
    <location>
        <begin position="21"/>
        <end position="911"/>
    </location>
</feature>
<dbReference type="PROSITE" id="PS51257">
    <property type="entry name" value="PROKAR_LIPOPROTEIN"/>
    <property type="match status" value="1"/>
</dbReference>
<dbReference type="InterPro" id="IPR051913">
    <property type="entry name" value="GH2_Domain-Containing"/>
</dbReference>
<dbReference type="STRING" id="551991.SAMN05192529_101345"/>
<dbReference type="InterPro" id="IPR006102">
    <property type="entry name" value="Ig-like_GH2"/>
</dbReference>
<dbReference type="InterPro" id="IPR036156">
    <property type="entry name" value="Beta-gal/glucu_dom_sf"/>
</dbReference>
<dbReference type="Pfam" id="PF00703">
    <property type="entry name" value="Glyco_hydro_2"/>
    <property type="match status" value="1"/>
</dbReference>
<dbReference type="SUPFAM" id="SSF51445">
    <property type="entry name" value="(Trans)glycosidases"/>
    <property type="match status" value="1"/>
</dbReference>
<dbReference type="AlphaFoldDB" id="A0A1H3VPS0"/>
<feature type="domain" description="Glycoside hydrolase family 2 immunoglobulin-like beta-sandwich" evidence="6">
    <location>
        <begin position="236"/>
        <end position="336"/>
    </location>
</feature>
<evidence type="ECO:0000259" key="7">
    <source>
        <dbReference type="Pfam" id="PF02836"/>
    </source>
</evidence>
<gene>
    <name evidence="9" type="ORF">SAMN05192529_101345</name>
</gene>
<dbReference type="Pfam" id="PF02837">
    <property type="entry name" value="Glyco_hydro_2_N"/>
    <property type="match status" value="1"/>
</dbReference>
<dbReference type="GO" id="GO:0005975">
    <property type="term" value="P:carbohydrate metabolic process"/>
    <property type="evidence" value="ECO:0007669"/>
    <property type="project" value="InterPro"/>
</dbReference>
<protein>
    <submittedName>
        <fullName evidence="9">Beta-galactosidase</fullName>
    </submittedName>
</protein>
<evidence type="ECO:0000256" key="2">
    <source>
        <dbReference type="ARBA" id="ARBA00022801"/>
    </source>
</evidence>
<dbReference type="PANTHER" id="PTHR42732">
    <property type="entry name" value="BETA-GALACTOSIDASE"/>
    <property type="match status" value="1"/>
</dbReference>
<dbReference type="InterPro" id="IPR006103">
    <property type="entry name" value="Glyco_hydro_2_cat"/>
</dbReference>
<organism evidence="9 10">
    <name type="scientific">Arachidicoccus rhizosphaerae</name>
    <dbReference type="NCBI Taxonomy" id="551991"/>
    <lineage>
        <taxon>Bacteria</taxon>
        <taxon>Pseudomonadati</taxon>
        <taxon>Bacteroidota</taxon>
        <taxon>Chitinophagia</taxon>
        <taxon>Chitinophagales</taxon>
        <taxon>Chitinophagaceae</taxon>
        <taxon>Arachidicoccus</taxon>
    </lineage>
</organism>
<feature type="signal peptide" evidence="5">
    <location>
        <begin position="1"/>
        <end position="20"/>
    </location>
</feature>
<accession>A0A1H3VPS0</accession>
<evidence type="ECO:0000256" key="4">
    <source>
        <dbReference type="SAM" id="MobiDB-lite"/>
    </source>
</evidence>
<dbReference type="Gene3D" id="3.20.20.80">
    <property type="entry name" value="Glycosidases"/>
    <property type="match status" value="1"/>
</dbReference>
<keyword evidence="3" id="KW-0326">Glycosidase</keyword>
<dbReference type="InterPro" id="IPR006104">
    <property type="entry name" value="Glyco_hydro_2_N"/>
</dbReference>
<evidence type="ECO:0000256" key="5">
    <source>
        <dbReference type="SAM" id="SignalP"/>
    </source>
</evidence>
<dbReference type="Gene3D" id="2.60.40.10">
    <property type="entry name" value="Immunoglobulins"/>
    <property type="match status" value="2"/>
</dbReference>
<reference evidence="9 10" key="1">
    <citation type="submission" date="2016-10" db="EMBL/GenBank/DDBJ databases">
        <authorList>
            <person name="de Groot N.N."/>
        </authorList>
    </citation>
    <scope>NUCLEOTIDE SEQUENCE [LARGE SCALE GENOMIC DNA]</scope>
    <source>
        <strain evidence="9 10">Vu-144</strain>
    </source>
</reference>
<dbReference type="InterPro" id="IPR017853">
    <property type="entry name" value="GH"/>
</dbReference>
<dbReference type="EMBL" id="FNQY01000001">
    <property type="protein sequence ID" value="SDZ76776.1"/>
    <property type="molecule type" value="Genomic_DNA"/>
</dbReference>
<sequence length="911" mass="102477">MRIQQFLLPMLLLVVVSCFAQPAQRSIPSDNYCPAGPRFSTDGFFKLPDNNAREIFSFNNGWLYHKGDIAGADRTGYDDSRWQEVQLPHGIDILPEEASGGVNYQGVVWYRKHFVIPNSIRDKKLSITFEAIMGKCRIFLNGHQVATHKGGYLPIVINLSNNGATVYTDGRENLISVMADNSDDGSYPPGKPQYALDFCYFGGIYRNAWLLATSPVHITDANVITPLSDRGIKIAFEKVSKQSATLNLSVNLINETAKSQKLTIETYLKDKDGRVVARSEQNLKVAIHATGTIEKQLTIQRPLLWHPDHPYLYDLYTVIKNKDQILDGYYQRIGIKSVVLKGRDGVYINGEPFSGKLIGANHHQDYAYIGNAVPDNLFYNDAVRIREAGIRVLRLSHYPQANAFMDACDELGIFTIVPTPGWQYWNNDSVFVNQMLSDIRQLIRQNRNHACIFGWEPVPNETHYPASYAKRAYRVTHGEDPNPDCIATCDLGSADWQEFDLLYAHPFAGAEQKTDKCLFTREWGDYVDNWTAHNSPSRASRAWGEDPQLIQATHYSNAAYTNESWEKFYQTPKQLIGGCLWHFFDTQRGYHPDPFYGGIVDMFRQPKYAYWLFKSEEDPHSDYVQKESQDPSATYYSAAKNPYTLYIANIMSPFSPEDVTIYTNCDSVKLIAYGKDSLTLSADKTAHMPHPPLIFKDIYHFSDVRDLDRVKKGRKTPENWDALVAVGYAGGQEVIRTLRHPAKRASRLKLRADLSSLKPTADGSFIIPVFAQMQDGRGTVKRLSEPLVHFEVQGEGILIGATTPGINPHRLIWGTAPALVRTTLRQGKIKIIARMEYPGSQVPASDTLELQSVQAQLSSIYKASDVMRLKTQLKSGGQGAAGQSGTSLSDEQRKAALEKVSQDQKDFMGND</sequence>
<evidence type="ECO:0000256" key="3">
    <source>
        <dbReference type="ARBA" id="ARBA00023295"/>
    </source>
</evidence>